<sequence length="76" mass="8640">MSEPLKPCPFCGGKAKIHMEHKRIGLTLWGRCEKCLAETAGYCPKDDLESFEECKELAIKAWNRRTEGSKPEKKEA</sequence>
<dbReference type="Pfam" id="PF14354">
    <property type="entry name" value="Lar_restr_allev"/>
    <property type="match status" value="1"/>
</dbReference>
<dbReference type="EMBL" id="JAOQJF010000004">
    <property type="protein sequence ID" value="MCU6798853.1"/>
    <property type="molecule type" value="Genomic_DNA"/>
</dbReference>
<gene>
    <name evidence="1" type="ORF">OCV69_02705</name>
</gene>
<dbReference type="InterPro" id="IPR019908">
    <property type="entry name" value="Toxin_RalR"/>
</dbReference>
<accession>A0ABT2UW19</accession>
<protein>
    <submittedName>
        <fullName evidence="1">Lar family restriction alleviation protein</fullName>
    </submittedName>
</protein>
<keyword evidence="2" id="KW-1185">Reference proteome</keyword>
<dbReference type="RefSeq" id="WP_158357617.1">
    <property type="nucleotide sequence ID" value="NZ_JAOQJF010000004.1"/>
</dbReference>
<reference evidence="1 2" key="1">
    <citation type="journal article" date="2021" name="ISME Commun">
        <title>Automated analysis of genomic sequences facilitates high-throughput and comprehensive description of bacteria.</title>
        <authorList>
            <person name="Hitch T.C.A."/>
        </authorList>
    </citation>
    <scope>NUCLEOTIDE SEQUENCE [LARGE SCALE GENOMIC DNA]</scope>
    <source>
        <strain evidence="2">f_CCE</strain>
    </source>
</reference>
<proteinExistence type="predicted"/>
<evidence type="ECO:0000313" key="1">
    <source>
        <dbReference type="EMBL" id="MCU6798853.1"/>
    </source>
</evidence>
<comment type="caution">
    <text evidence="1">The sequence shown here is derived from an EMBL/GenBank/DDBJ whole genome shotgun (WGS) entry which is preliminary data.</text>
</comment>
<evidence type="ECO:0000313" key="2">
    <source>
        <dbReference type="Proteomes" id="UP001652395"/>
    </source>
</evidence>
<dbReference type="NCBIfam" id="TIGR03655">
    <property type="entry name" value="anti_R_Lar"/>
    <property type="match status" value="1"/>
</dbReference>
<dbReference type="Proteomes" id="UP001652395">
    <property type="component" value="Unassembled WGS sequence"/>
</dbReference>
<name>A0ABT2UW19_9FIRM</name>
<organism evidence="1 2">
    <name type="scientific">Alitiscatomonas aceti</name>
    <dbReference type="NCBI Taxonomy" id="2981724"/>
    <lineage>
        <taxon>Bacteria</taxon>
        <taxon>Bacillati</taxon>
        <taxon>Bacillota</taxon>
        <taxon>Clostridia</taxon>
        <taxon>Lachnospirales</taxon>
        <taxon>Lachnospiraceae</taxon>
        <taxon>Alitiscatomonas</taxon>
    </lineage>
</organism>